<organism evidence="2 3">
    <name type="scientific">Paraglomus occultum</name>
    <dbReference type="NCBI Taxonomy" id="144539"/>
    <lineage>
        <taxon>Eukaryota</taxon>
        <taxon>Fungi</taxon>
        <taxon>Fungi incertae sedis</taxon>
        <taxon>Mucoromycota</taxon>
        <taxon>Glomeromycotina</taxon>
        <taxon>Glomeromycetes</taxon>
        <taxon>Paraglomerales</taxon>
        <taxon>Paraglomeraceae</taxon>
        <taxon>Paraglomus</taxon>
    </lineage>
</organism>
<dbReference type="EMBL" id="CAJVPJ010000664">
    <property type="protein sequence ID" value="CAG8547218.1"/>
    <property type="molecule type" value="Genomic_DNA"/>
</dbReference>
<keyword evidence="3" id="KW-1185">Reference proteome</keyword>
<sequence>MRLQGSNYHYWHDIIAMFWLNLIADIPLMVSSFCVFAAGTEFDYKGNVKTTAGEFLKSDLCAQARFLW</sequence>
<dbReference type="Proteomes" id="UP000789572">
    <property type="component" value="Unassembled WGS sequence"/>
</dbReference>
<proteinExistence type="predicted"/>
<feature type="transmembrane region" description="Helical" evidence="1">
    <location>
        <begin position="14"/>
        <end position="39"/>
    </location>
</feature>
<evidence type="ECO:0000313" key="3">
    <source>
        <dbReference type="Proteomes" id="UP000789572"/>
    </source>
</evidence>
<keyword evidence="1" id="KW-0472">Membrane</keyword>
<accession>A0A9N9FMR4</accession>
<dbReference type="AlphaFoldDB" id="A0A9N9FMR4"/>
<evidence type="ECO:0000256" key="1">
    <source>
        <dbReference type="SAM" id="Phobius"/>
    </source>
</evidence>
<keyword evidence="1" id="KW-0812">Transmembrane</keyword>
<protein>
    <submittedName>
        <fullName evidence="2">10269_t:CDS:1</fullName>
    </submittedName>
</protein>
<evidence type="ECO:0000313" key="2">
    <source>
        <dbReference type="EMBL" id="CAG8547218.1"/>
    </source>
</evidence>
<keyword evidence="1" id="KW-1133">Transmembrane helix</keyword>
<gene>
    <name evidence="2" type="ORF">POCULU_LOCUS4836</name>
</gene>
<comment type="caution">
    <text evidence="2">The sequence shown here is derived from an EMBL/GenBank/DDBJ whole genome shotgun (WGS) entry which is preliminary data.</text>
</comment>
<dbReference type="OrthoDB" id="10251508at2759"/>
<name>A0A9N9FMR4_9GLOM</name>
<reference evidence="2" key="1">
    <citation type="submission" date="2021-06" db="EMBL/GenBank/DDBJ databases">
        <authorList>
            <person name="Kallberg Y."/>
            <person name="Tangrot J."/>
            <person name="Rosling A."/>
        </authorList>
    </citation>
    <scope>NUCLEOTIDE SEQUENCE</scope>
    <source>
        <strain evidence="2">IA702</strain>
    </source>
</reference>